<dbReference type="SUPFAM" id="SSF56801">
    <property type="entry name" value="Acetyl-CoA synthetase-like"/>
    <property type="match status" value="1"/>
</dbReference>
<dbReference type="GO" id="GO:0031177">
    <property type="term" value="F:phosphopantetheine binding"/>
    <property type="evidence" value="ECO:0007669"/>
    <property type="project" value="InterPro"/>
</dbReference>
<dbReference type="SMART" id="SM00827">
    <property type="entry name" value="PKS_AT"/>
    <property type="match status" value="1"/>
</dbReference>
<sequence length="4042" mass="432177">MAAYAQAVRWGGQPTRRTTRTGDTSFAEAELSKAKEARDLWAPLERGMALRGDEATLYDEELGAISYVELSDRATRLAAWLNARVAGPGSTVGVLLHNSTKVIECHYAIARIGCVVLNLNTRLSASELAYVLEAAECEVVICSESDRVDARVVVRSDLEPEESESSSSSSSSFVAKNAGGAAEMYFTSGTTGRPKGVVLEAEVVLLHALGCMVEHRLKASDAWLHAAPMFHLVDAYAIFAITWVGGSHVSIPFSLDGVIDAVRTKGITVTNVASTMITMLVSTPDVADLGNSLDLLSCGGAPLARATAAKLLAVYRNEFFQSYGMTECCGKIAMSLIAPELRATLTPAQTMDLVCTSGRPFRLMNVRVVDPESGEDVGAGEVGEVWIKGPTVFGGYHKLDPTVGFRGEWFRTGDLAFTRPDGYLTITDRLKDMILVGSENVYCVEVERALHEHPDVIQACVFGVPDAALGERVKAVVRARRPLDPKKLTLFASTLLADFKVPQIVEFVDEFPLTGSGKIAKGELKKKMKTKSDDLLLGVDWERVGPPPAAADVASVVCVVVSGCGDDKNLASMLSCGGEVVRLEACDGLLSEAALAADAAALERTRGRRRVLFVVDETTSPHVAVRHSLAVARREFETYAVVARAGAVWGFWRSFATETSATVRLVEVVGSARREDVLAVAFPRGGGSCNEERRLVDGMVYRPVLKPRTPPAVALPDFRGTTHLVTGASGGLGRELSERLAAMGAAKLVLASRRGNSSSSSSSMTGSIEAVVVVVACDVADRSAVRELMARFGPFDAIWHLAGAVDDGFAKTLSPDRVLRVLRPKVDGSLALAEFSPPSTKLVMFSSVYGLLGSPQLTHYAAANAFQDALATRRPNSLSVSWGTWADAGMAHRFGPDFRKSIEAAGMRMIELDEGFDLLFRLYATGETETHAAAIPADWKKYGRSRRGMKPQPLAEALTEGAVVEDPPRAKTPVDDARSKVRRVLKEVIGLGFDDDDKDDSTPLATLGVSSLHAVAFANALSEATGLDLPPTLVFECVSVAGVVEHISSSSSSTRDDETKVVRRVLKEVIGVGFDDDDKDDSSTPLATLGVSSLHAVAFANALSEATGLDLPPTLVFECVSISGVADRIKRGRRRRHDPVKPPPQQIQEEEEARMKKVVGAACRLPGSVDDVASLWHKLETGSNCVTAPFAGRPHAGRPAGYLSAASITCFDGEAFGMSHAEACVLDPQQRLALACGAETLQFLVDASDDVSTFVGATQVDYANVLAKAKATSAYEATGAATIAAIANRIPYVFDLKGPSAAVDTACSSTLVALHLASQQPTKGAVVGGVNAILSSRWSDAFSRAGMLSPTHRCAFASDDADGYVRGEASSFVALLDDQKEEQQQQQQRGLFLFLEGVSVNQDGRSNGLTAPNPASQVAMLRRRRRRANVPAYVEAHGTGTRLGDPIELEALSRVYGDKREPLLTASLKSNFGHSECAAAGSSLVKLVCLSSRRDVPISLHVRKLNSHLDWANLGVEVVAAPGERLRDQEASLACSGFGFAGTNAHAVLLAAPPATGVGGGGGKRPAGPVVVLESHSREGLKATARRWARFGGSLAGVAAANAARRKVFKHCNGGGGGSVWRAAARDEASLEAIADGEAPAIKKSVAKPNVCVVFAGQGTAYAGMGRDLSVGDEGLERAIRDAARIADGVTGLDVTGVLFDREKPPESRLLQPAQVCLQYAVFGRLEATSSVFKEKATVMVGHSLGEISACACAGLATLESALAFAARRGAAVDALPAASSWGMLALRGSEVPEGCELAVVNSPESVVVAGPTEILDEKSEGKRLKVAAAFHSSAIEPALPAIKAAAAELVVDESPRRFDRRVVSTLTGVELGSSNDDDDFDHWVRHAREVCDFAAAVRTAAESCDVFVEIGPRPQLARHVEATCCEEEVVVLPTVFSSSKRRIDLSLTRSGLDALWIQNETLEEDLPFPPHAVSYEKTAWVRDMIPDAGDSTTEEEDWACSLRLVYDTEWVKVLRPTVIQEEEEEYVVFERAPGDEDVEAAIEGLVEVLRAAAAAADKKTTVIVVTNGACEGRDLVGAALWGACETARLEEEKWRKIVCVDAEDRDEAVAAALGNPDEVSLRIRDGDVEALRLRPSFDHHGASSRWFPKKKFPRGGAVLITGGAGALGTRVARWLRDDHDLRPILLSRRDVPSSEFETRKCDVSDWDAVRDAVAAILKKKKDRIVGAIHAAGVLDDAAVATLSVDQIRRVVRPKVRGALNLARALRDEDVDFVWFFSSVTALMGNPGQTVYGAANAVLDAIARRSNHEQQQNILSIQWGPWAERGMAAGVLHKLEASPWVPMSDDDALDGLGAVLNSNNDSSSSSSRVVAVARLNAQRIRASMRRHPHRARFFSNIISPPEDHRERRDSSVGAPPAEEVFEDGDDQQNQAVLLRAVLEKNGASTRGLERSTSLASLGLDSLDSASVASDLAAAFGIIASPMLLLELESYGDLCDRVAQEAVVPATTTTTKRRKKKPFRCDDGDNERSSSFETKLRAVLEKNGASTRGLERSTSLASLGLDSLDSASVASDLAAAFGIIASPMLLLELESYGDLCDRVAREVPPQQPLVPPKQQQQRASSSEGTLRAVLEAHGASTRGLERSTPIASLGLDSLDSASVASDLAAAFGIIASPMLLLELETYGDLCDTCGGSSSVQQEVVVKPEPRDDASANSFAGEALAAIEALRLPSPGFLLAWGFAKVVWWATRIAFVFWAVTSAFPESYQDLVEGERRERWGWFALEWWISGTMATVVMWGASLGFGLAAKWVLVGEYREVRRESNWSWYALRCELADRAVAQAEASCLWAVADGSGWLRAWYRALGANVGANAILSRGACARAPDLVAIGEGAIFERGAACEPCRQDPGAKCFGARKVVVGPRARVSVEARAYGGCVLGAGAVAEPGAAATGLVPTGARATGHGVVFGLEKAASHLESSYYSSSSWFLDILEAVCLVAFGAVPASMLAAVAYHLYASVAASYVLFGTYLCFFAIITKRALLGARRREDVAVELATQSLARRMSFADRAAALAAENFVDLFFSSTIIQNLWLNMLGADVAWSADVACFRDFRASTAEFFHVGEGAFLAGIPRISCAEVVGEVVRFSAVRVEAGAYVGFGASLLPGTTVKTGGAVADSALVGPRRVVESRTTIVGVQGYSDREIAFKRRRPDLLVTTTSSEPTPTYHLILLTCLGFAVGLEYALISASLRACAFVVATVGGKSRSPSATLLAILPFVRLLAGCAATLAALLHKRLVLGTIRPLDDDDHHRTSWRPRSFGIIAWLVQFRLNIAVDAWFEPLAFTPLIAALWRTMGASVGPRARLARLGPPDHDALRVGSRAYLGATGVVYAHDFAGGGLGFKRCVIGDDVSVFGPSAVLPGTRLAPGVSLAPGSMTLAGTYEKRDLHGLYKANPARPCMGPAIPPDDAPSSLFDDRADADWLLKGDNVRPTPNRLLDDAFRLVVSASSSSSSSSSSSCWKKTSSKNKKKKQQQLPSSSSSEEVPRAVPVAASSWGKDDKTPCAAVVVEPPQPETNEDATTPRLRFALAVAAVAVAVAVAPLASALGAGAWWWWWLNSTDDKTGVVVPSFESREEDQKKILVAVLLGSDEESWAREKDLWRACCMVDATRALARRRIAEAPVPAAIACATSPRALMEKIERATKHQNTRQQQQQRVALLFGGESLYAGVADGLWEGCDEFRRAARRAIDVFAAEGVALRFGTALVPRDTKERNALAFVVQYALARLVCESWDLRPVGVLGYSIGELAAAVISGTLTLRDVARLFAATTYSRFDDREGAMAVVSRTTRSSLVRDLGDACIAAEYSDETFMIAGAARAVREARFRLESRDATCTILKEVRRAYHSPLHSVQTAKDFVLLPISNNNNRAGERERLPPFYSCALGARIPEKQCRPKTTTDLGALYDAPVLFSRAIDALIEEAAPTLLLDLSLKADLSYYYSTWCQDNKKNNNNKHQLPRAIPTLRPDTNASERLALAAADLILSGASLSPSAALGL</sequence>
<dbReference type="PROSITE" id="PS50075">
    <property type="entry name" value="CARRIER"/>
    <property type="match status" value="5"/>
</dbReference>
<feature type="compositionally biased region" description="Low complexity" evidence="4">
    <location>
        <begin position="3499"/>
        <end position="3512"/>
    </location>
</feature>
<dbReference type="InterPro" id="IPR057326">
    <property type="entry name" value="KR_dom"/>
</dbReference>
<feature type="domain" description="Carrier" evidence="6">
    <location>
        <begin position="975"/>
        <end position="1051"/>
    </location>
</feature>
<dbReference type="InterPro" id="IPR001227">
    <property type="entry name" value="Ac_transferase_dom_sf"/>
</dbReference>
<keyword evidence="2" id="KW-0597">Phosphoprotein</keyword>
<evidence type="ECO:0000313" key="8">
    <source>
        <dbReference type="EMBL" id="KAJ8613644.1"/>
    </source>
</evidence>
<evidence type="ECO:0000256" key="3">
    <source>
        <dbReference type="ARBA" id="ARBA00022679"/>
    </source>
</evidence>
<dbReference type="PROSITE" id="PS00606">
    <property type="entry name" value="KS3_1"/>
    <property type="match status" value="1"/>
</dbReference>
<feature type="domain" description="Carrier" evidence="6">
    <location>
        <begin position="1056"/>
        <end position="1133"/>
    </location>
</feature>
<dbReference type="Proteomes" id="UP001230188">
    <property type="component" value="Unassembled WGS sequence"/>
</dbReference>
<evidence type="ECO:0000256" key="5">
    <source>
        <dbReference type="SAM" id="Phobius"/>
    </source>
</evidence>
<dbReference type="PANTHER" id="PTHR43775:SF37">
    <property type="entry name" value="SI:DKEY-61P9.11"/>
    <property type="match status" value="1"/>
</dbReference>
<dbReference type="InterPro" id="IPR025110">
    <property type="entry name" value="AMP-bd_C"/>
</dbReference>
<evidence type="ECO:0000259" key="6">
    <source>
        <dbReference type="PROSITE" id="PS50075"/>
    </source>
</evidence>
<dbReference type="SUPFAM" id="SSF51161">
    <property type="entry name" value="Trimeric LpxA-like enzymes"/>
    <property type="match status" value="3"/>
</dbReference>
<keyword evidence="9" id="KW-1185">Reference proteome</keyword>
<feature type="domain" description="Carrier" evidence="6">
    <location>
        <begin position="2424"/>
        <end position="2501"/>
    </location>
</feature>
<dbReference type="SMART" id="SM00823">
    <property type="entry name" value="PKS_PP"/>
    <property type="match status" value="5"/>
</dbReference>
<dbReference type="SMART" id="SM00822">
    <property type="entry name" value="PKS_KR"/>
    <property type="match status" value="2"/>
</dbReference>
<feature type="transmembrane region" description="Helical" evidence="5">
    <location>
        <begin position="3576"/>
        <end position="3604"/>
    </location>
</feature>
<feature type="domain" description="Carrier" evidence="6">
    <location>
        <begin position="2525"/>
        <end position="2602"/>
    </location>
</feature>
<dbReference type="InterPro" id="IPR042099">
    <property type="entry name" value="ANL_N_sf"/>
</dbReference>
<keyword evidence="3" id="KW-0808">Transferase</keyword>
<feature type="transmembrane region" description="Helical" evidence="5">
    <location>
        <begin position="2781"/>
        <end position="2807"/>
    </location>
</feature>
<dbReference type="Pfam" id="PF00501">
    <property type="entry name" value="AMP-binding"/>
    <property type="match status" value="1"/>
</dbReference>
<dbReference type="InterPro" id="IPR036736">
    <property type="entry name" value="ACP-like_sf"/>
</dbReference>
<dbReference type="Gene3D" id="3.30.300.30">
    <property type="match status" value="1"/>
</dbReference>
<protein>
    <submittedName>
        <fullName evidence="8">Uncharacterized protein</fullName>
    </submittedName>
</protein>
<reference evidence="8" key="1">
    <citation type="submission" date="2023-01" db="EMBL/GenBank/DDBJ databases">
        <title>Metagenome sequencing of chrysophaentin producing Chrysophaeum taylorii.</title>
        <authorList>
            <person name="Davison J."/>
            <person name="Bewley C."/>
        </authorList>
    </citation>
    <scope>NUCLEOTIDE SEQUENCE</scope>
    <source>
        <strain evidence="8">NIES-1699</strain>
    </source>
</reference>
<evidence type="ECO:0000256" key="1">
    <source>
        <dbReference type="ARBA" id="ARBA00022450"/>
    </source>
</evidence>
<dbReference type="GO" id="GO:0004312">
    <property type="term" value="F:fatty acid synthase activity"/>
    <property type="evidence" value="ECO:0007669"/>
    <property type="project" value="TreeGrafter"/>
</dbReference>
<keyword evidence="5" id="KW-0812">Transmembrane</keyword>
<name>A0AAD7XUB6_9STRA</name>
<gene>
    <name evidence="8" type="ORF">CTAYLR_003120</name>
</gene>
<dbReference type="InterPro" id="IPR016035">
    <property type="entry name" value="Acyl_Trfase/lysoPLipase"/>
</dbReference>
<feature type="region of interest" description="Disordered" evidence="4">
    <location>
        <begin position="2399"/>
        <end position="2425"/>
    </location>
</feature>
<feature type="region of interest" description="Disordered" evidence="4">
    <location>
        <begin position="1131"/>
        <end position="1151"/>
    </location>
</feature>
<dbReference type="CDD" id="cd05274">
    <property type="entry name" value="KR_FAS_SDR_x"/>
    <property type="match status" value="1"/>
</dbReference>
<dbReference type="InterPro" id="IPR016039">
    <property type="entry name" value="Thiolase-like"/>
</dbReference>
<feature type="transmembrane region" description="Helical" evidence="5">
    <location>
        <begin position="2980"/>
        <end position="3002"/>
    </location>
</feature>
<dbReference type="SUPFAM" id="SSF52151">
    <property type="entry name" value="FabD/lysophospholipase-like"/>
    <property type="match status" value="2"/>
</dbReference>
<dbReference type="InterPro" id="IPR014030">
    <property type="entry name" value="Ketoacyl_synth_N"/>
</dbReference>
<feature type="transmembrane region" description="Helical" evidence="5">
    <location>
        <begin position="3260"/>
        <end position="3283"/>
    </location>
</feature>
<feature type="transmembrane region" description="Helical" evidence="5">
    <location>
        <begin position="3008"/>
        <end position="3030"/>
    </location>
</feature>
<dbReference type="GO" id="GO:0004315">
    <property type="term" value="F:3-oxoacyl-[acyl-carrier-protein] synthase activity"/>
    <property type="evidence" value="ECO:0007669"/>
    <property type="project" value="InterPro"/>
</dbReference>
<dbReference type="Gene3D" id="3.40.47.10">
    <property type="match status" value="1"/>
</dbReference>
<dbReference type="InterPro" id="IPR036291">
    <property type="entry name" value="NAD(P)-bd_dom_sf"/>
</dbReference>
<dbReference type="PROSITE" id="PS52004">
    <property type="entry name" value="KS3_2"/>
    <property type="match status" value="1"/>
</dbReference>
<dbReference type="Gene3D" id="3.40.50.12780">
    <property type="entry name" value="N-terminal domain of ligase-like"/>
    <property type="match status" value="1"/>
</dbReference>
<dbReference type="InterPro" id="IPR020806">
    <property type="entry name" value="PKS_PP-bd"/>
</dbReference>
<dbReference type="SMART" id="SM00825">
    <property type="entry name" value="PKS_KS"/>
    <property type="match status" value="1"/>
</dbReference>
<dbReference type="InterPro" id="IPR011004">
    <property type="entry name" value="Trimer_LpxA-like_sf"/>
</dbReference>
<comment type="caution">
    <text evidence="8">The sequence shown here is derived from an EMBL/GenBank/DDBJ whole genome shotgun (WGS) entry which is preliminary data.</text>
</comment>
<feature type="transmembrane region" description="Helical" evidence="5">
    <location>
        <begin position="3220"/>
        <end position="3248"/>
    </location>
</feature>
<keyword evidence="5" id="KW-1133">Transmembrane helix</keyword>
<dbReference type="Pfam" id="PF13193">
    <property type="entry name" value="AMP-binding_C"/>
    <property type="match status" value="1"/>
</dbReference>
<feature type="compositionally biased region" description="Basic residues" evidence="4">
    <location>
        <begin position="3513"/>
        <end position="3522"/>
    </location>
</feature>
<dbReference type="InterPro" id="IPR014031">
    <property type="entry name" value="Ketoacyl_synth_C"/>
</dbReference>
<dbReference type="SUPFAM" id="SSF51735">
    <property type="entry name" value="NAD(P)-binding Rossmann-fold domains"/>
    <property type="match status" value="3"/>
</dbReference>
<feature type="region of interest" description="Disordered" evidence="4">
    <location>
        <begin position="2508"/>
        <end position="2528"/>
    </location>
</feature>
<feature type="region of interest" description="Disordered" evidence="4">
    <location>
        <begin position="3499"/>
        <end position="3550"/>
    </location>
</feature>
<dbReference type="Gene3D" id="3.30.70.3290">
    <property type="match status" value="2"/>
</dbReference>
<dbReference type="InterPro" id="IPR050091">
    <property type="entry name" value="PKS_NRPS_Biosynth_Enz"/>
</dbReference>
<dbReference type="InterPro" id="IPR018201">
    <property type="entry name" value="Ketoacyl_synth_AS"/>
</dbReference>
<dbReference type="InterPro" id="IPR020845">
    <property type="entry name" value="AMP-binding_CS"/>
</dbReference>
<keyword evidence="5" id="KW-0472">Membrane</keyword>
<feature type="compositionally biased region" description="Basic and acidic residues" evidence="4">
    <location>
        <begin position="2401"/>
        <end position="2410"/>
    </location>
</feature>
<dbReference type="Gene3D" id="3.40.366.10">
    <property type="entry name" value="Malonyl-Coenzyme A Acyl Carrier Protein, domain 2"/>
    <property type="match status" value="2"/>
</dbReference>
<feature type="compositionally biased region" description="Basic and acidic residues" evidence="4">
    <location>
        <begin position="2518"/>
        <end position="2528"/>
    </location>
</feature>
<dbReference type="PROSITE" id="PS00455">
    <property type="entry name" value="AMP_BINDING"/>
    <property type="match status" value="1"/>
</dbReference>
<dbReference type="PANTHER" id="PTHR43775">
    <property type="entry name" value="FATTY ACID SYNTHASE"/>
    <property type="match status" value="1"/>
</dbReference>
<dbReference type="InterPro" id="IPR009081">
    <property type="entry name" value="PP-bd_ACP"/>
</dbReference>
<dbReference type="Gene3D" id="1.10.1200.10">
    <property type="entry name" value="ACP-like"/>
    <property type="match status" value="5"/>
</dbReference>
<organism evidence="8 9">
    <name type="scientific">Chrysophaeum taylorii</name>
    <dbReference type="NCBI Taxonomy" id="2483200"/>
    <lineage>
        <taxon>Eukaryota</taxon>
        <taxon>Sar</taxon>
        <taxon>Stramenopiles</taxon>
        <taxon>Ochrophyta</taxon>
        <taxon>Pelagophyceae</taxon>
        <taxon>Pelagomonadales</taxon>
        <taxon>Pelagomonadaceae</taxon>
        <taxon>Chrysophaeum</taxon>
    </lineage>
</organism>
<evidence type="ECO:0000256" key="2">
    <source>
        <dbReference type="ARBA" id="ARBA00022553"/>
    </source>
</evidence>
<dbReference type="SUPFAM" id="SSF47336">
    <property type="entry name" value="ACP-like"/>
    <property type="match status" value="5"/>
</dbReference>
<dbReference type="Pfam" id="PF02801">
    <property type="entry name" value="Ketoacyl-synt_C"/>
    <property type="match status" value="1"/>
</dbReference>
<accession>A0AAD7XUB6</accession>
<dbReference type="InterPro" id="IPR020841">
    <property type="entry name" value="PKS_Beta-ketoAc_synthase_dom"/>
</dbReference>
<dbReference type="InterPro" id="IPR045851">
    <property type="entry name" value="AMP-bd_C_sf"/>
</dbReference>
<dbReference type="EMBL" id="JAQMWT010000024">
    <property type="protein sequence ID" value="KAJ8613644.1"/>
    <property type="molecule type" value="Genomic_DNA"/>
</dbReference>
<keyword evidence="1" id="KW-0596">Phosphopantetheine</keyword>
<feature type="region of interest" description="Disordered" evidence="4">
    <location>
        <begin position="2603"/>
        <end position="2624"/>
    </location>
</feature>
<dbReference type="Gene3D" id="3.40.50.720">
    <property type="entry name" value="NAD(P)-binding Rossmann-like Domain"/>
    <property type="match status" value="2"/>
</dbReference>
<proteinExistence type="predicted"/>
<dbReference type="SUPFAM" id="SSF53901">
    <property type="entry name" value="Thiolase-like"/>
    <property type="match status" value="1"/>
</dbReference>
<dbReference type="Pfam" id="PF00550">
    <property type="entry name" value="PP-binding"/>
    <property type="match status" value="5"/>
</dbReference>
<feature type="domain" description="Carrier" evidence="6">
    <location>
        <begin position="2616"/>
        <end position="2692"/>
    </location>
</feature>
<evidence type="ECO:0000259" key="7">
    <source>
        <dbReference type="PROSITE" id="PS52004"/>
    </source>
</evidence>
<dbReference type="InterPro" id="IPR013968">
    <property type="entry name" value="PKS_KR"/>
</dbReference>
<dbReference type="Pfam" id="PF08659">
    <property type="entry name" value="KR"/>
    <property type="match status" value="2"/>
</dbReference>
<dbReference type="InterPro" id="IPR000873">
    <property type="entry name" value="AMP-dep_synth/lig_dom"/>
</dbReference>
<feature type="domain" description="Ketosynthase family 3 (KS3)" evidence="7">
    <location>
        <begin position="1153"/>
        <end position="1551"/>
    </location>
</feature>
<evidence type="ECO:0000313" key="9">
    <source>
        <dbReference type="Proteomes" id="UP001230188"/>
    </source>
</evidence>
<dbReference type="GO" id="GO:0006633">
    <property type="term" value="P:fatty acid biosynthetic process"/>
    <property type="evidence" value="ECO:0007669"/>
    <property type="project" value="InterPro"/>
</dbReference>
<dbReference type="CDD" id="cd00833">
    <property type="entry name" value="PKS"/>
    <property type="match status" value="1"/>
</dbReference>
<dbReference type="InterPro" id="IPR014043">
    <property type="entry name" value="Acyl_transferase_dom"/>
</dbReference>
<feature type="region of interest" description="Disordered" evidence="4">
    <location>
        <begin position="1"/>
        <end position="26"/>
    </location>
</feature>
<dbReference type="Pfam" id="PF00698">
    <property type="entry name" value="Acyl_transf_1"/>
    <property type="match status" value="2"/>
</dbReference>
<dbReference type="Pfam" id="PF00109">
    <property type="entry name" value="ketoacyl-synt"/>
    <property type="match status" value="1"/>
</dbReference>
<evidence type="ECO:0000256" key="4">
    <source>
        <dbReference type="SAM" id="MobiDB-lite"/>
    </source>
</evidence>